<sequence>MGLKSYVYERRGGLIKTAGFLGGAYLAKCYLHDRLEEVKVKMEAERKGKESLRNRFTQTADDTSYTVLALLPTLAEQMKEHMDVETVTKELQSRSKGKGKALPISSPVPRLAQGPPQNILAITPPQAPQSPPANNTTSRPPSSLSSQEASSSNPSIVGAEGEASQNTSTSFEAIQAPSSTQTDTLSESTPATQSWIVSSATTESSLDHQARDIHSPAPSSSVSIVEGADGEHLSASMISVSATESSVMSYDPTRSNIAMSDSVLSVGMSVMSDSSDSRSKAELWNEVKMLTLTRALTTIYSTTLLSLLTTIQLTLLARSKYVSSVIQQEKDERMREQMEAAVQRELSVGNMLLQFGLSLGSSWFGGKEKSDSLESFGKRIEELLNGGTMPPDLADWEIEEEKRRGLDEEISDETETKFLTLSWWLLHVGWKDVGERVRRGIEEVFEGVSLKTHLAPVDLHRLICDVRRRVEHEVTFEGTERRTNFASSLLPPTPETIQHVLTQGGFSPSPSSAPSIYQSFADQEDDQLQFEYHKAHAIHPTNSSDLPPSSTLSSSELSKEFVNSPALAVSNMHHTQNHLRLGDSQVDLLKQTTYIPPPPVPPLHLLNDPPFNALLEETRSVLMSEDFLKVLEVVLDRATEAFMANIERDLYGIGRGDLPSEERIRLAGLLPGLAKWSREVMLQLPNNLIDNLLAVREVSCLSAILFGKFEDKFD</sequence>
<dbReference type="OrthoDB" id="45930at2759"/>
<dbReference type="Pfam" id="PF04882">
    <property type="entry name" value="Peroxin-3"/>
    <property type="match status" value="1"/>
</dbReference>
<feature type="compositionally biased region" description="Basic and acidic residues" evidence="1">
    <location>
        <begin position="205"/>
        <end position="214"/>
    </location>
</feature>
<keyword evidence="3" id="KW-1185">Reference proteome</keyword>
<dbReference type="GO" id="GO:0045046">
    <property type="term" value="P:protein import into peroxisome membrane"/>
    <property type="evidence" value="ECO:0007669"/>
    <property type="project" value="TreeGrafter"/>
</dbReference>
<dbReference type="PANTHER" id="PTHR28080:SF1">
    <property type="entry name" value="PEROXISOMAL BIOGENESIS FACTOR 3"/>
    <property type="match status" value="1"/>
</dbReference>
<organism evidence="2 3">
    <name type="scientific">Panaeolus cyanescens</name>
    <dbReference type="NCBI Taxonomy" id="181874"/>
    <lineage>
        <taxon>Eukaryota</taxon>
        <taxon>Fungi</taxon>
        <taxon>Dikarya</taxon>
        <taxon>Basidiomycota</taxon>
        <taxon>Agaricomycotina</taxon>
        <taxon>Agaricomycetes</taxon>
        <taxon>Agaricomycetidae</taxon>
        <taxon>Agaricales</taxon>
        <taxon>Agaricineae</taxon>
        <taxon>Galeropsidaceae</taxon>
        <taxon>Panaeolus</taxon>
    </lineage>
</organism>
<feature type="region of interest" description="Disordered" evidence="1">
    <location>
        <begin position="85"/>
        <end position="169"/>
    </location>
</feature>
<evidence type="ECO:0000313" key="2">
    <source>
        <dbReference type="EMBL" id="PPQ65087.1"/>
    </source>
</evidence>
<dbReference type="Proteomes" id="UP000284842">
    <property type="component" value="Unassembled WGS sequence"/>
</dbReference>
<protein>
    <recommendedName>
        <fullName evidence="4">Peroxin-3</fullName>
    </recommendedName>
</protein>
<comment type="caution">
    <text evidence="2">The sequence shown here is derived from an EMBL/GenBank/DDBJ whole genome shotgun (WGS) entry which is preliminary data.</text>
</comment>
<evidence type="ECO:0000313" key="3">
    <source>
        <dbReference type="Proteomes" id="UP000284842"/>
    </source>
</evidence>
<dbReference type="EMBL" id="NHTK01006077">
    <property type="protein sequence ID" value="PPQ65087.1"/>
    <property type="molecule type" value="Genomic_DNA"/>
</dbReference>
<dbReference type="GO" id="GO:0030674">
    <property type="term" value="F:protein-macromolecule adaptor activity"/>
    <property type="evidence" value="ECO:0007669"/>
    <property type="project" value="TreeGrafter"/>
</dbReference>
<name>A0A409VFR0_9AGAR</name>
<gene>
    <name evidence="2" type="ORF">CVT24_003041</name>
</gene>
<dbReference type="STRING" id="181874.A0A409VFR0"/>
<dbReference type="AlphaFoldDB" id="A0A409VFR0"/>
<evidence type="ECO:0008006" key="4">
    <source>
        <dbReference type="Google" id="ProtNLM"/>
    </source>
</evidence>
<reference evidence="2 3" key="1">
    <citation type="journal article" date="2018" name="Evol. Lett.">
        <title>Horizontal gene cluster transfer increased hallucinogenic mushroom diversity.</title>
        <authorList>
            <person name="Reynolds H.T."/>
            <person name="Vijayakumar V."/>
            <person name="Gluck-Thaler E."/>
            <person name="Korotkin H.B."/>
            <person name="Matheny P.B."/>
            <person name="Slot J.C."/>
        </authorList>
    </citation>
    <scope>NUCLEOTIDE SEQUENCE [LARGE SCALE GENOMIC DNA]</scope>
    <source>
        <strain evidence="2 3">2629</strain>
    </source>
</reference>
<accession>A0A409VFR0</accession>
<dbReference type="InterPro" id="IPR006966">
    <property type="entry name" value="Peroxin-3"/>
</dbReference>
<dbReference type="InParanoid" id="A0A409VFR0"/>
<feature type="region of interest" description="Disordered" evidence="1">
    <location>
        <begin position="200"/>
        <end position="224"/>
    </location>
</feature>
<dbReference type="GO" id="GO:0005778">
    <property type="term" value="C:peroxisomal membrane"/>
    <property type="evidence" value="ECO:0007669"/>
    <property type="project" value="InterPro"/>
</dbReference>
<evidence type="ECO:0000256" key="1">
    <source>
        <dbReference type="SAM" id="MobiDB-lite"/>
    </source>
</evidence>
<dbReference type="PANTHER" id="PTHR28080">
    <property type="entry name" value="PEROXISOMAL BIOGENESIS FACTOR 3"/>
    <property type="match status" value="1"/>
</dbReference>
<feature type="compositionally biased region" description="Low complexity" evidence="1">
    <location>
        <begin position="132"/>
        <end position="155"/>
    </location>
</feature>
<proteinExistence type="predicted"/>